<feature type="transmembrane region" description="Helical" evidence="9">
    <location>
        <begin position="192"/>
        <end position="210"/>
    </location>
</feature>
<dbReference type="CDD" id="cd06582">
    <property type="entry name" value="TM_PBP1_LivH_like"/>
    <property type="match status" value="1"/>
</dbReference>
<evidence type="ECO:0000256" key="4">
    <source>
        <dbReference type="ARBA" id="ARBA00022692"/>
    </source>
</evidence>
<dbReference type="GO" id="GO:0005886">
    <property type="term" value="C:plasma membrane"/>
    <property type="evidence" value="ECO:0007669"/>
    <property type="project" value="UniProtKB-SubCell"/>
</dbReference>
<keyword evidence="2" id="KW-0813">Transport</keyword>
<evidence type="ECO:0000313" key="10">
    <source>
        <dbReference type="EMBL" id="SHK77314.1"/>
    </source>
</evidence>
<dbReference type="GO" id="GO:0006865">
    <property type="term" value="P:amino acid transport"/>
    <property type="evidence" value="ECO:0007669"/>
    <property type="project" value="UniProtKB-KW"/>
</dbReference>
<reference evidence="11" key="1">
    <citation type="submission" date="2016-11" db="EMBL/GenBank/DDBJ databases">
        <authorList>
            <person name="Varghese N."/>
            <person name="Submissions S."/>
        </authorList>
    </citation>
    <scope>NUCLEOTIDE SEQUENCE [LARGE SCALE GENOMIC DNA]</scope>
    <source>
        <strain evidence="11">DSM 16219</strain>
    </source>
</reference>
<evidence type="ECO:0000256" key="6">
    <source>
        <dbReference type="ARBA" id="ARBA00022989"/>
    </source>
</evidence>
<dbReference type="InterPro" id="IPR001851">
    <property type="entry name" value="ABC_transp_permease"/>
</dbReference>
<keyword evidence="11" id="KW-1185">Reference proteome</keyword>
<dbReference type="OrthoDB" id="9810089at2"/>
<accession>A0A1M6V7E6</accession>
<keyword evidence="7 9" id="KW-0472">Membrane</keyword>
<keyword evidence="5" id="KW-0029">Amino-acid transport</keyword>
<feature type="transmembrane region" description="Helical" evidence="9">
    <location>
        <begin position="230"/>
        <end position="251"/>
    </location>
</feature>
<evidence type="ECO:0000313" key="11">
    <source>
        <dbReference type="Proteomes" id="UP000183994"/>
    </source>
</evidence>
<feature type="transmembrane region" description="Helical" evidence="9">
    <location>
        <begin position="12"/>
        <end position="32"/>
    </location>
</feature>
<comment type="subcellular location">
    <subcellularLocation>
        <location evidence="1">Cell membrane</location>
        <topology evidence="1">Multi-pass membrane protein</topology>
    </subcellularLocation>
</comment>
<organism evidence="10 11">
    <name type="scientific">Desulfatibacillum alkenivorans DSM 16219</name>
    <dbReference type="NCBI Taxonomy" id="1121393"/>
    <lineage>
        <taxon>Bacteria</taxon>
        <taxon>Pseudomonadati</taxon>
        <taxon>Thermodesulfobacteriota</taxon>
        <taxon>Desulfobacteria</taxon>
        <taxon>Desulfobacterales</taxon>
        <taxon>Desulfatibacillaceae</taxon>
        <taxon>Desulfatibacillum</taxon>
    </lineage>
</organism>
<comment type="similarity">
    <text evidence="8">Belongs to the binding-protein-dependent transport system permease family. LivHM subfamily.</text>
</comment>
<evidence type="ECO:0000256" key="5">
    <source>
        <dbReference type="ARBA" id="ARBA00022970"/>
    </source>
</evidence>
<dbReference type="EMBL" id="FQZU01000033">
    <property type="protein sequence ID" value="SHK77314.1"/>
    <property type="molecule type" value="Genomic_DNA"/>
</dbReference>
<dbReference type="AlphaFoldDB" id="A0A1M6V7E6"/>
<sequence length="291" mass="31487">MLIEYADVFISGLTNGSVYALMAVGLTLVYGVSKAFNFAYGSFYSLGGYLAWVLLAGIGIWGGYISVFIIALPLLMAFGYVTEKLIVAPLRSRSDWEIKVMMITLGLALFMDNFYQVAFGSRMKSLPPIVDGVWDLGDIVISYQDIVILVLSVSGILAFRWILNNTRIGMAVRAVAQNPEGARIVGIPKDRVFAATFAISTVMVGAGGVLLAQKYFVSPTGGWDILVKSWVITAFGGMGSIQGGLYAAFILGMLEAFVGYWFGMTWVLFALFAVLLATLAVRPQGLMGKWG</sequence>
<gene>
    <name evidence="10" type="ORF">SAMN02745216_04058</name>
</gene>
<name>A0A1M6V7E6_9BACT</name>
<dbReference type="PANTHER" id="PTHR11795">
    <property type="entry name" value="BRANCHED-CHAIN AMINO ACID TRANSPORT SYSTEM PERMEASE PROTEIN LIVH"/>
    <property type="match status" value="1"/>
</dbReference>
<proteinExistence type="inferred from homology"/>
<feature type="transmembrane region" description="Helical" evidence="9">
    <location>
        <begin position="52"/>
        <end position="79"/>
    </location>
</feature>
<dbReference type="InterPro" id="IPR052157">
    <property type="entry name" value="BCAA_transport_permease"/>
</dbReference>
<keyword evidence="3" id="KW-1003">Cell membrane</keyword>
<evidence type="ECO:0000256" key="9">
    <source>
        <dbReference type="SAM" id="Phobius"/>
    </source>
</evidence>
<keyword evidence="4 9" id="KW-0812">Transmembrane</keyword>
<dbReference type="Pfam" id="PF02653">
    <property type="entry name" value="BPD_transp_2"/>
    <property type="match status" value="1"/>
</dbReference>
<dbReference type="GO" id="GO:0022857">
    <property type="term" value="F:transmembrane transporter activity"/>
    <property type="evidence" value="ECO:0007669"/>
    <property type="project" value="InterPro"/>
</dbReference>
<evidence type="ECO:0000256" key="3">
    <source>
        <dbReference type="ARBA" id="ARBA00022475"/>
    </source>
</evidence>
<dbReference type="RefSeq" id="WP_073478085.1">
    <property type="nucleotide sequence ID" value="NZ_FQZU01000033.1"/>
</dbReference>
<evidence type="ECO:0000256" key="7">
    <source>
        <dbReference type="ARBA" id="ARBA00023136"/>
    </source>
</evidence>
<feature type="transmembrane region" description="Helical" evidence="9">
    <location>
        <begin position="139"/>
        <end position="163"/>
    </location>
</feature>
<evidence type="ECO:0000256" key="2">
    <source>
        <dbReference type="ARBA" id="ARBA00022448"/>
    </source>
</evidence>
<dbReference type="PANTHER" id="PTHR11795:SF445">
    <property type="entry name" value="AMINO ACID ABC TRANSPORTER PERMEASE PROTEIN"/>
    <property type="match status" value="1"/>
</dbReference>
<evidence type="ECO:0000256" key="8">
    <source>
        <dbReference type="ARBA" id="ARBA00037998"/>
    </source>
</evidence>
<dbReference type="STRING" id="1121393.SAMN02745216_04058"/>
<protein>
    <submittedName>
        <fullName evidence="10">Amino acid/amide ABC transporter membrane protein 1, HAAT family</fullName>
    </submittedName>
</protein>
<feature type="transmembrane region" description="Helical" evidence="9">
    <location>
        <begin position="258"/>
        <end position="281"/>
    </location>
</feature>
<dbReference type="Proteomes" id="UP000183994">
    <property type="component" value="Unassembled WGS sequence"/>
</dbReference>
<evidence type="ECO:0000256" key="1">
    <source>
        <dbReference type="ARBA" id="ARBA00004651"/>
    </source>
</evidence>
<keyword evidence="6 9" id="KW-1133">Transmembrane helix</keyword>
<feature type="transmembrane region" description="Helical" evidence="9">
    <location>
        <begin position="100"/>
        <end position="119"/>
    </location>
</feature>